<protein>
    <submittedName>
        <fullName evidence="6">RNA methyltransferase</fullName>
    </submittedName>
</protein>
<dbReference type="PANTHER" id="PTHR44942">
    <property type="entry name" value="METHYLTRANSF_11 DOMAIN-CONTAINING PROTEIN"/>
    <property type="match status" value="1"/>
</dbReference>
<dbReference type="RefSeq" id="WP_379069673.1">
    <property type="nucleotide sequence ID" value="NZ_JBHTIT010000001.1"/>
</dbReference>
<feature type="domain" description="23S rRNA (guanine(745)-N(1))-methyltransferase N-terminal" evidence="5">
    <location>
        <begin position="50"/>
        <end position="80"/>
    </location>
</feature>
<dbReference type="InterPro" id="IPR029063">
    <property type="entry name" value="SAM-dependent_MTases_sf"/>
</dbReference>
<dbReference type="Pfam" id="PF08241">
    <property type="entry name" value="Methyltransf_11"/>
    <property type="match status" value="1"/>
</dbReference>
<organism evidence="6 7">
    <name type="scientific">Paraperlucidibaca wandonensis</name>
    <dbReference type="NCBI Taxonomy" id="1268273"/>
    <lineage>
        <taxon>Bacteria</taxon>
        <taxon>Pseudomonadati</taxon>
        <taxon>Pseudomonadota</taxon>
        <taxon>Gammaproteobacteria</taxon>
        <taxon>Moraxellales</taxon>
        <taxon>Moraxellaceae</taxon>
        <taxon>Paraperlucidibaca</taxon>
    </lineage>
</organism>
<evidence type="ECO:0000256" key="3">
    <source>
        <dbReference type="ARBA" id="ARBA00022679"/>
    </source>
</evidence>
<dbReference type="CDD" id="cd02440">
    <property type="entry name" value="AdoMet_MTases"/>
    <property type="match status" value="1"/>
</dbReference>
<comment type="caution">
    <text evidence="6">The sequence shown here is derived from an EMBL/GenBank/DDBJ whole genome shotgun (WGS) entry which is preliminary data.</text>
</comment>
<dbReference type="GO" id="GO:0032259">
    <property type="term" value="P:methylation"/>
    <property type="evidence" value="ECO:0007669"/>
    <property type="project" value="UniProtKB-KW"/>
</dbReference>
<dbReference type="SUPFAM" id="SSF53335">
    <property type="entry name" value="S-adenosyl-L-methionine-dependent methyltransferases"/>
    <property type="match status" value="1"/>
</dbReference>
<feature type="domain" description="Methyltransferase type 11" evidence="4">
    <location>
        <begin position="121"/>
        <end position="204"/>
    </location>
</feature>
<gene>
    <name evidence="6" type="ORF">ACFQ0F_04880</name>
</gene>
<dbReference type="InterPro" id="IPR051052">
    <property type="entry name" value="Diverse_substrate_MTase"/>
</dbReference>
<keyword evidence="7" id="KW-1185">Reference proteome</keyword>
<reference evidence="7" key="1">
    <citation type="journal article" date="2019" name="Int. J. Syst. Evol. Microbiol.">
        <title>The Global Catalogue of Microorganisms (GCM) 10K type strain sequencing project: providing services to taxonomists for standard genome sequencing and annotation.</title>
        <authorList>
            <consortium name="The Broad Institute Genomics Platform"/>
            <consortium name="The Broad Institute Genome Sequencing Center for Infectious Disease"/>
            <person name="Wu L."/>
            <person name="Ma J."/>
        </authorList>
    </citation>
    <scope>NUCLEOTIDE SEQUENCE [LARGE SCALE GENOMIC DNA]</scope>
    <source>
        <strain evidence="7">CCUG 63419</strain>
    </source>
</reference>
<dbReference type="Gene3D" id="3.40.50.150">
    <property type="entry name" value="Vaccinia Virus protein VP39"/>
    <property type="match status" value="1"/>
</dbReference>
<dbReference type="InterPro" id="IPR048647">
    <property type="entry name" value="RlmA_N"/>
</dbReference>
<dbReference type="EMBL" id="JBHTIT010000001">
    <property type="protein sequence ID" value="MFD0949727.1"/>
    <property type="molecule type" value="Genomic_DNA"/>
</dbReference>
<evidence type="ECO:0000259" key="4">
    <source>
        <dbReference type="Pfam" id="PF08241"/>
    </source>
</evidence>
<name>A0ABW3HFU0_9GAMM</name>
<keyword evidence="2 6" id="KW-0489">Methyltransferase</keyword>
<dbReference type="InterPro" id="IPR013216">
    <property type="entry name" value="Methyltransf_11"/>
</dbReference>
<proteinExistence type="inferred from homology"/>
<dbReference type="PANTHER" id="PTHR44942:SF4">
    <property type="entry name" value="METHYLTRANSFERASE TYPE 11 DOMAIN-CONTAINING PROTEIN"/>
    <property type="match status" value="1"/>
</dbReference>
<evidence type="ECO:0000256" key="2">
    <source>
        <dbReference type="ARBA" id="ARBA00022603"/>
    </source>
</evidence>
<comment type="similarity">
    <text evidence="1">Belongs to the methyltransferase superfamily.</text>
</comment>
<dbReference type="Pfam" id="PF21302">
    <property type="entry name" value="Zn_ribbon_RlmA"/>
    <property type="match status" value="1"/>
</dbReference>
<evidence type="ECO:0000313" key="6">
    <source>
        <dbReference type="EMBL" id="MFD0949727.1"/>
    </source>
</evidence>
<sequence>MTPWRCPLCAAASIRAANTVPDAAIGEQDSEPLEVTESTHELRLESTSPTSKSYRCEAGHCFDIAREGYVNLLPVQQKKSLSPGDTIESLQARRRFLDGGFYQPLRDALTEVITPCQTLIDLGCGEGYYTAALNDVACEVIALDIAKPAIRMAAKTYPALRCAVASVAAVPLADASADAITSIFAPVPLAEMLRLLRPGGQVVIVTPAPAHLFSYRQALFEQVHDHEPSKFAEAASEHFQVVLQKEVRYDISLDQAAINDLLLMTPYAWKANPVRLSAVAQLQSLHTEAAFSVLVLSKPMLDLGGA</sequence>
<evidence type="ECO:0000259" key="5">
    <source>
        <dbReference type="Pfam" id="PF21302"/>
    </source>
</evidence>
<dbReference type="Proteomes" id="UP001597044">
    <property type="component" value="Unassembled WGS sequence"/>
</dbReference>
<accession>A0ABW3HFU0</accession>
<keyword evidence="3" id="KW-0808">Transferase</keyword>
<evidence type="ECO:0000256" key="1">
    <source>
        <dbReference type="ARBA" id="ARBA00008361"/>
    </source>
</evidence>
<evidence type="ECO:0000313" key="7">
    <source>
        <dbReference type="Proteomes" id="UP001597044"/>
    </source>
</evidence>
<dbReference type="GO" id="GO:0008168">
    <property type="term" value="F:methyltransferase activity"/>
    <property type="evidence" value="ECO:0007669"/>
    <property type="project" value="UniProtKB-KW"/>
</dbReference>